<reference evidence="13" key="1">
    <citation type="submission" date="2020-08" db="EMBL/GenBank/DDBJ databases">
        <title>Genome public.</title>
        <authorList>
            <person name="Liu C."/>
            <person name="Sun Q."/>
        </authorList>
    </citation>
    <scope>NUCLEOTIDE SEQUENCE</scope>
    <source>
        <strain evidence="13">NSJ-32</strain>
    </source>
</reference>
<evidence type="ECO:0000256" key="5">
    <source>
        <dbReference type="ARBA" id="ARBA00023012"/>
    </source>
</evidence>
<evidence type="ECO:0000256" key="1">
    <source>
        <dbReference type="ARBA" id="ARBA00004496"/>
    </source>
</evidence>
<accession>A0A926DTS6</accession>
<dbReference type="PROSITE" id="PS50110">
    <property type="entry name" value="RESPONSE_REGULATORY"/>
    <property type="match status" value="1"/>
</dbReference>
<dbReference type="GO" id="GO:0005737">
    <property type="term" value="C:cytoplasm"/>
    <property type="evidence" value="ECO:0007669"/>
    <property type="project" value="UniProtKB-SubCell"/>
</dbReference>
<dbReference type="InterPro" id="IPR041522">
    <property type="entry name" value="CdaR_GGDEF"/>
</dbReference>
<dbReference type="Gene3D" id="1.10.10.60">
    <property type="entry name" value="Homeodomain-like"/>
    <property type="match status" value="2"/>
</dbReference>
<evidence type="ECO:0000256" key="6">
    <source>
        <dbReference type="ARBA" id="ARBA00023015"/>
    </source>
</evidence>
<comment type="subcellular location">
    <subcellularLocation>
        <location evidence="1">Cytoplasm</location>
    </subcellularLocation>
</comment>
<dbReference type="AlphaFoldDB" id="A0A926DTS6"/>
<comment type="caution">
    <text evidence="13">The sequence shown here is derived from an EMBL/GenBank/DDBJ whole genome shotgun (WGS) entry which is preliminary data.</text>
</comment>
<keyword evidence="4 10" id="KW-0597">Phosphoprotein</keyword>
<evidence type="ECO:0000259" key="11">
    <source>
        <dbReference type="PROSITE" id="PS01124"/>
    </source>
</evidence>
<dbReference type="InterPro" id="IPR020449">
    <property type="entry name" value="Tscrpt_reg_AraC-type_HTH"/>
</dbReference>
<dbReference type="SMART" id="SM00342">
    <property type="entry name" value="HTH_ARAC"/>
    <property type="match status" value="1"/>
</dbReference>
<keyword evidence="6" id="KW-0805">Transcription regulation</keyword>
<dbReference type="Gene3D" id="3.40.50.2300">
    <property type="match status" value="1"/>
</dbReference>
<dbReference type="SUPFAM" id="SSF52172">
    <property type="entry name" value="CheY-like"/>
    <property type="match status" value="1"/>
</dbReference>
<evidence type="ECO:0000256" key="4">
    <source>
        <dbReference type="ARBA" id="ARBA00022553"/>
    </source>
</evidence>
<feature type="domain" description="HTH araC/xylS-type" evidence="11">
    <location>
        <begin position="432"/>
        <end position="530"/>
    </location>
</feature>
<dbReference type="InterPro" id="IPR018060">
    <property type="entry name" value="HTH_AraC"/>
</dbReference>
<keyword evidence="14" id="KW-1185">Reference proteome</keyword>
<dbReference type="InterPro" id="IPR051552">
    <property type="entry name" value="HptR"/>
</dbReference>
<dbReference type="Pfam" id="PF00072">
    <property type="entry name" value="Response_reg"/>
    <property type="match status" value="1"/>
</dbReference>
<dbReference type="SUPFAM" id="SSF46689">
    <property type="entry name" value="Homeodomain-like"/>
    <property type="match status" value="1"/>
</dbReference>
<evidence type="ECO:0000313" key="13">
    <source>
        <dbReference type="EMBL" id="MBC8543926.1"/>
    </source>
</evidence>
<feature type="domain" description="Response regulatory" evidence="12">
    <location>
        <begin position="3"/>
        <end position="120"/>
    </location>
</feature>
<feature type="modified residue" description="4-aspartylphosphate" evidence="10">
    <location>
        <position position="55"/>
    </location>
</feature>
<evidence type="ECO:0000256" key="7">
    <source>
        <dbReference type="ARBA" id="ARBA00023125"/>
    </source>
</evidence>
<dbReference type="InterPro" id="IPR018062">
    <property type="entry name" value="HTH_AraC-typ_CS"/>
</dbReference>
<protein>
    <recommendedName>
        <fullName evidence="2">Stage 0 sporulation protein A homolog</fullName>
    </recommendedName>
</protein>
<evidence type="ECO:0000259" key="12">
    <source>
        <dbReference type="PROSITE" id="PS50110"/>
    </source>
</evidence>
<dbReference type="PROSITE" id="PS01124">
    <property type="entry name" value="HTH_ARAC_FAMILY_2"/>
    <property type="match status" value="1"/>
</dbReference>
<organism evidence="13 14">
    <name type="scientific">Bianquea renquensis</name>
    <dbReference type="NCBI Taxonomy" id="2763661"/>
    <lineage>
        <taxon>Bacteria</taxon>
        <taxon>Bacillati</taxon>
        <taxon>Bacillota</taxon>
        <taxon>Clostridia</taxon>
        <taxon>Eubacteriales</taxon>
        <taxon>Bianqueaceae</taxon>
        <taxon>Bianquea</taxon>
    </lineage>
</organism>
<dbReference type="Proteomes" id="UP000657006">
    <property type="component" value="Unassembled WGS sequence"/>
</dbReference>
<dbReference type="GO" id="GO:0043565">
    <property type="term" value="F:sequence-specific DNA binding"/>
    <property type="evidence" value="ECO:0007669"/>
    <property type="project" value="InterPro"/>
</dbReference>
<gene>
    <name evidence="13" type="ORF">H8730_10255</name>
</gene>
<dbReference type="InterPro" id="IPR011006">
    <property type="entry name" value="CheY-like_superfamily"/>
</dbReference>
<dbReference type="GO" id="GO:0000160">
    <property type="term" value="P:phosphorelay signal transduction system"/>
    <property type="evidence" value="ECO:0007669"/>
    <property type="project" value="UniProtKB-KW"/>
</dbReference>
<dbReference type="SMART" id="SM00448">
    <property type="entry name" value="REC"/>
    <property type="match status" value="1"/>
</dbReference>
<evidence type="ECO:0000256" key="3">
    <source>
        <dbReference type="ARBA" id="ARBA00022490"/>
    </source>
</evidence>
<dbReference type="PROSITE" id="PS00041">
    <property type="entry name" value="HTH_ARAC_FAMILY_1"/>
    <property type="match status" value="1"/>
</dbReference>
<dbReference type="Pfam" id="PF12833">
    <property type="entry name" value="HTH_18"/>
    <property type="match status" value="1"/>
</dbReference>
<dbReference type="RefSeq" id="WP_177715140.1">
    <property type="nucleotide sequence ID" value="NZ_JACRSQ010000014.1"/>
</dbReference>
<evidence type="ECO:0000256" key="8">
    <source>
        <dbReference type="ARBA" id="ARBA00023163"/>
    </source>
</evidence>
<dbReference type="CDD" id="cd17536">
    <property type="entry name" value="REC_YesN-like"/>
    <property type="match status" value="1"/>
</dbReference>
<keyword evidence="3" id="KW-0963">Cytoplasm</keyword>
<dbReference type="GO" id="GO:0003700">
    <property type="term" value="F:DNA-binding transcription factor activity"/>
    <property type="evidence" value="ECO:0007669"/>
    <property type="project" value="InterPro"/>
</dbReference>
<evidence type="ECO:0000256" key="2">
    <source>
        <dbReference type="ARBA" id="ARBA00018672"/>
    </source>
</evidence>
<dbReference type="PRINTS" id="PR00032">
    <property type="entry name" value="HTHARAC"/>
</dbReference>
<sequence>MLRVLLVEDEQKDLQLLKKLIPWDELGLVFSGAAENGKAALDMDEQIHPDIIITDIVLPHQDGVALAQHIRKRRRDVHILLVSGHQDFQYARSAIAAEVDAYILKPVREEELRQVLEKVAAQCIADKRSFYEKNLFQQQLHQQMPQLRDLFLRRWITSPEPDPQLFQNQLEFYHIPVPVDRFCVLVLSPDDPEIKTDEYSRQRIRLELQNSIQQLTAERQMACCFWEDSRDCTILTGCETAEPYPELAQFAGQLIRQAGLLYGISMTAGIGVLVSEYRQAPESYRTALAAVEDRFFAGKGQVIIYHGVSPKDGRLLPSINPCHEALIQAVLCGNVEEIQTLTRRWMQQLSQVRLSAEMLRCMCIELLSAVITSVGTLRAAPTEAFLADASPYGTLLSLGTLQQIAEQIEASLCTLSRFVTQSASDRYIAIVSRIQTLVEEEMDQGLTVEIIADKINLSRGYTAKIFYQVTGEYLNRYLIQQKIARAKGLLRNSDLKIHEIARQVGYDSAPYFSAAFKNETGMLPREYRENYHSR</sequence>
<evidence type="ECO:0000256" key="9">
    <source>
        <dbReference type="ARBA" id="ARBA00024867"/>
    </source>
</evidence>
<evidence type="ECO:0000313" key="14">
    <source>
        <dbReference type="Proteomes" id="UP000657006"/>
    </source>
</evidence>
<dbReference type="InterPro" id="IPR009057">
    <property type="entry name" value="Homeodomain-like_sf"/>
</dbReference>
<comment type="function">
    <text evidence="9">May play the central regulatory role in sporulation. It may be an element of the effector pathway responsible for the activation of sporulation genes in response to nutritional stress. Spo0A may act in concert with spo0H (a sigma factor) to control the expression of some genes that are critical to the sporulation process.</text>
</comment>
<proteinExistence type="predicted"/>
<dbReference type="PANTHER" id="PTHR42713:SF3">
    <property type="entry name" value="TRANSCRIPTIONAL REGULATORY PROTEIN HPTR"/>
    <property type="match status" value="1"/>
</dbReference>
<dbReference type="InterPro" id="IPR001789">
    <property type="entry name" value="Sig_transdc_resp-reg_receiver"/>
</dbReference>
<keyword evidence="7" id="KW-0238">DNA-binding</keyword>
<dbReference type="Pfam" id="PF17853">
    <property type="entry name" value="GGDEF_2"/>
    <property type="match status" value="1"/>
</dbReference>
<dbReference type="PANTHER" id="PTHR42713">
    <property type="entry name" value="HISTIDINE KINASE-RELATED"/>
    <property type="match status" value="1"/>
</dbReference>
<keyword evidence="8" id="KW-0804">Transcription</keyword>
<keyword evidence="5" id="KW-0902">Two-component regulatory system</keyword>
<evidence type="ECO:0000256" key="10">
    <source>
        <dbReference type="PROSITE-ProRule" id="PRU00169"/>
    </source>
</evidence>
<dbReference type="EMBL" id="JACRSQ010000014">
    <property type="protein sequence ID" value="MBC8543926.1"/>
    <property type="molecule type" value="Genomic_DNA"/>
</dbReference>
<name>A0A926DTS6_9FIRM</name>